<proteinExistence type="predicted"/>
<name>A0A9D4F9A9_DREPO</name>
<gene>
    <name evidence="1" type="ORF">DPMN_148187</name>
</gene>
<protein>
    <submittedName>
        <fullName evidence="1">Uncharacterized protein</fullName>
    </submittedName>
</protein>
<dbReference type="EMBL" id="JAIWYP010000007">
    <property type="protein sequence ID" value="KAH3794650.1"/>
    <property type="molecule type" value="Genomic_DNA"/>
</dbReference>
<reference evidence="1" key="1">
    <citation type="journal article" date="2019" name="bioRxiv">
        <title>The Genome of the Zebra Mussel, Dreissena polymorpha: A Resource for Invasive Species Research.</title>
        <authorList>
            <person name="McCartney M.A."/>
            <person name="Auch B."/>
            <person name="Kono T."/>
            <person name="Mallez S."/>
            <person name="Zhang Y."/>
            <person name="Obille A."/>
            <person name="Becker A."/>
            <person name="Abrahante J.E."/>
            <person name="Garbe J."/>
            <person name="Badalamenti J.P."/>
            <person name="Herman A."/>
            <person name="Mangelson H."/>
            <person name="Liachko I."/>
            <person name="Sullivan S."/>
            <person name="Sone E.D."/>
            <person name="Koren S."/>
            <person name="Silverstein K.A.T."/>
            <person name="Beckman K.B."/>
            <person name="Gohl D.M."/>
        </authorList>
    </citation>
    <scope>NUCLEOTIDE SEQUENCE</scope>
    <source>
        <strain evidence="1">Duluth1</strain>
        <tissue evidence="1">Whole animal</tissue>
    </source>
</reference>
<dbReference type="AlphaFoldDB" id="A0A9D4F9A9"/>
<evidence type="ECO:0000313" key="1">
    <source>
        <dbReference type="EMBL" id="KAH3794650.1"/>
    </source>
</evidence>
<keyword evidence="2" id="KW-1185">Reference proteome</keyword>
<dbReference type="Proteomes" id="UP000828390">
    <property type="component" value="Unassembled WGS sequence"/>
</dbReference>
<evidence type="ECO:0000313" key="2">
    <source>
        <dbReference type="Proteomes" id="UP000828390"/>
    </source>
</evidence>
<organism evidence="1 2">
    <name type="scientific">Dreissena polymorpha</name>
    <name type="common">Zebra mussel</name>
    <name type="synonym">Mytilus polymorpha</name>
    <dbReference type="NCBI Taxonomy" id="45954"/>
    <lineage>
        <taxon>Eukaryota</taxon>
        <taxon>Metazoa</taxon>
        <taxon>Spiralia</taxon>
        <taxon>Lophotrochozoa</taxon>
        <taxon>Mollusca</taxon>
        <taxon>Bivalvia</taxon>
        <taxon>Autobranchia</taxon>
        <taxon>Heteroconchia</taxon>
        <taxon>Euheterodonta</taxon>
        <taxon>Imparidentia</taxon>
        <taxon>Neoheterodontei</taxon>
        <taxon>Myida</taxon>
        <taxon>Dreissenoidea</taxon>
        <taxon>Dreissenidae</taxon>
        <taxon>Dreissena</taxon>
    </lineage>
</organism>
<sequence>MAAGVIGPVTIFWCGPRTGHYILVYASDRSLHSGVGLGPVTTFSCWPRTGHYILSCELLV</sequence>
<reference evidence="1" key="2">
    <citation type="submission" date="2020-11" db="EMBL/GenBank/DDBJ databases">
        <authorList>
            <person name="McCartney M.A."/>
            <person name="Auch B."/>
            <person name="Kono T."/>
            <person name="Mallez S."/>
            <person name="Becker A."/>
            <person name="Gohl D.M."/>
            <person name="Silverstein K.A.T."/>
            <person name="Koren S."/>
            <person name="Bechman K.B."/>
            <person name="Herman A."/>
            <person name="Abrahante J.E."/>
            <person name="Garbe J."/>
        </authorList>
    </citation>
    <scope>NUCLEOTIDE SEQUENCE</scope>
    <source>
        <strain evidence="1">Duluth1</strain>
        <tissue evidence="1">Whole animal</tissue>
    </source>
</reference>
<comment type="caution">
    <text evidence="1">The sequence shown here is derived from an EMBL/GenBank/DDBJ whole genome shotgun (WGS) entry which is preliminary data.</text>
</comment>
<accession>A0A9D4F9A9</accession>